<dbReference type="Pfam" id="PF00787">
    <property type="entry name" value="PX"/>
    <property type="match status" value="1"/>
</dbReference>
<feature type="region of interest" description="Disordered" evidence="2">
    <location>
        <begin position="1422"/>
        <end position="1447"/>
    </location>
</feature>
<dbReference type="GO" id="GO:0035091">
    <property type="term" value="F:phosphatidylinositol binding"/>
    <property type="evidence" value="ECO:0007669"/>
    <property type="project" value="InterPro"/>
</dbReference>
<dbReference type="PANTHER" id="PTHR22775">
    <property type="entry name" value="SORTING NEXIN"/>
    <property type="match status" value="1"/>
</dbReference>
<dbReference type="Pfam" id="PF08628">
    <property type="entry name" value="Nexin_C"/>
    <property type="match status" value="1"/>
</dbReference>
<protein>
    <recommendedName>
        <fullName evidence="3">PXA domain-containing protein</fullName>
    </recommendedName>
</protein>
<feature type="region of interest" description="Disordered" evidence="2">
    <location>
        <begin position="1107"/>
        <end position="1133"/>
    </location>
</feature>
<dbReference type="SMART" id="SM00313">
    <property type="entry name" value="PXA"/>
    <property type="match status" value="1"/>
</dbReference>
<feature type="compositionally biased region" description="Low complexity" evidence="2">
    <location>
        <begin position="730"/>
        <end position="739"/>
    </location>
</feature>
<feature type="domain" description="PXA" evidence="3">
    <location>
        <begin position="165"/>
        <end position="345"/>
    </location>
</feature>
<dbReference type="SUPFAM" id="SSF64268">
    <property type="entry name" value="PX domain"/>
    <property type="match status" value="1"/>
</dbReference>
<feature type="compositionally biased region" description="Basic and acidic residues" evidence="2">
    <location>
        <begin position="1327"/>
        <end position="1343"/>
    </location>
</feature>
<feature type="compositionally biased region" description="Pro residues" evidence="2">
    <location>
        <begin position="1107"/>
        <end position="1116"/>
    </location>
</feature>
<feature type="region of interest" description="Disordered" evidence="2">
    <location>
        <begin position="1316"/>
        <end position="1343"/>
    </location>
</feature>
<feature type="region of interest" description="Disordered" evidence="2">
    <location>
        <begin position="362"/>
        <end position="405"/>
    </location>
</feature>
<proteinExistence type="inferred from homology"/>
<dbReference type="EMBL" id="ML992670">
    <property type="protein sequence ID" value="KAF2213733.1"/>
    <property type="molecule type" value="Genomic_DNA"/>
</dbReference>
<dbReference type="Proteomes" id="UP000799539">
    <property type="component" value="Unassembled WGS sequence"/>
</dbReference>
<dbReference type="FunFam" id="3.30.1520.10:FF:000065">
    <property type="entry name" value="PX domain protein (AFU_orthologue AFUA_2G07450)"/>
    <property type="match status" value="1"/>
</dbReference>
<name>A0A6A6FK12_9PEZI</name>
<dbReference type="CDD" id="cd06093">
    <property type="entry name" value="PX_domain"/>
    <property type="match status" value="1"/>
</dbReference>
<feature type="region of interest" description="Disordered" evidence="2">
    <location>
        <begin position="1360"/>
        <end position="1408"/>
    </location>
</feature>
<feature type="region of interest" description="Disordered" evidence="2">
    <location>
        <begin position="708"/>
        <end position="741"/>
    </location>
</feature>
<gene>
    <name evidence="4" type="ORF">CERZMDRAFT_83841</name>
</gene>
<dbReference type="Gene3D" id="3.30.1520.10">
    <property type="entry name" value="Phox-like domain"/>
    <property type="match status" value="1"/>
</dbReference>
<feature type="compositionally biased region" description="Basic and acidic residues" evidence="2">
    <location>
        <begin position="898"/>
        <end position="909"/>
    </location>
</feature>
<feature type="compositionally biased region" description="Basic and acidic residues" evidence="2">
    <location>
        <begin position="396"/>
        <end position="405"/>
    </location>
</feature>
<feature type="compositionally biased region" description="Polar residues" evidence="2">
    <location>
        <begin position="437"/>
        <end position="456"/>
    </location>
</feature>
<feature type="compositionally biased region" description="Basic and acidic residues" evidence="2">
    <location>
        <begin position="366"/>
        <end position="385"/>
    </location>
</feature>
<feature type="compositionally biased region" description="Polar residues" evidence="2">
    <location>
        <begin position="486"/>
        <end position="497"/>
    </location>
</feature>
<accession>A0A6A6FK12</accession>
<feature type="compositionally biased region" description="Polar residues" evidence="2">
    <location>
        <begin position="1118"/>
        <end position="1127"/>
    </location>
</feature>
<evidence type="ECO:0000256" key="1">
    <source>
        <dbReference type="ARBA" id="ARBA00010883"/>
    </source>
</evidence>
<dbReference type="Pfam" id="PF02194">
    <property type="entry name" value="PXA"/>
    <property type="match status" value="1"/>
</dbReference>
<evidence type="ECO:0000256" key="2">
    <source>
        <dbReference type="SAM" id="MobiDB-lite"/>
    </source>
</evidence>
<reference evidence="4" key="1">
    <citation type="journal article" date="2020" name="Stud. Mycol.">
        <title>101 Dothideomycetes genomes: a test case for predicting lifestyles and emergence of pathogens.</title>
        <authorList>
            <person name="Haridas S."/>
            <person name="Albert R."/>
            <person name="Binder M."/>
            <person name="Bloem J."/>
            <person name="Labutti K."/>
            <person name="Salamov A."/>
            <person name="Andreopoulos B."/>
            <person name="Baker S."/>
            <person name="Barry K."/>
            <person name="Bills G."/>
            <person name="Bluhm B."/>
            <person name="Cannon C."/>
            <person name="Castanera R."/>
            <person name="Culley D."/>
            <person name="Daum C."/>
            <person name="Ezra D."/>
            <person name="Gonzalez J."/>
            <person name="Henrissat B."/>
            <person name="Kuo A."/>
            <person name="Liang C."/>
            <person name="Lipzen A."/>
            <person name="Lutzoni F."/>
            <person name="Magnuson J."/>
            <person name="Mondo S."/>
            <person name="Nolan M."/>
            <person name="Ohm R."/>
            <person name="Pangilinan J."/>
            <person name="Park H.-J."/>
            <person name="Ramirez L."/>
            <person name="Alfaro M."/>
            <person name="Sun H."/>
            <person name="Tritt A."/>
            <person name="Yoshinaga Y."/>
            <person name="Zwiers L.-H."/>
            <person name="Turgeon B."/>
            <person name="Goodwin S."/>
            <person name="Spatafora J."/>
            <person name="Crous P."/>
            <person name="Grigoriev I."/>
        </authorList>
    </citation>
    <scope>NUCLEOTIDE SEQUENCE</scope>
    <source>
        <strain evidence="4">SCOH1-5</strain>
    </source>
</reference>
<evidence type="ECO:0000259" key="3">
    <source>
        <dbReference type="PROSITE" id="PS51207"/>
    </source>
</evidence>
<feature type="region of interest" description="Disordered" evidence="2">
    <location>
        <begin position="1"/>
        <end position="23"/>
    </location>
</feature>
<feature type="compositionally biased region" description="Basic and acidic residues" evidence="2">
    <location>
        <begin position="459"/>
        <end position="471"/>
    </location>
</feature>
<feature type="region of interest" description="Disordered" evidence="2">
    <location>
        <begin position="421"/>
        <end position="498"/>
    </location>
</feature>
<evidence type="ECO:0000313" key="5">
    <source>
        <dbReference type="Proteomes" id="UP000799539"/>
    </source>
</evidence>
<evidence type="ECO:0000313" key="4">
    <source>
        <dbReference type="EMBL" id="KAF2213733.1"/>
    </source>
</evidence>
<feature type="compositionally biased region" description="Polar residues" evidence="2">
    <location>
        <begin position="710"/>
        <end position="729"/>
    </location>
</feature>
<feature type="compositionally biased region" description="Basic and acidic residues" evidence="2">
    <location>
        <begin position="1372"/>
        <end position="1385"/>
    </location>
</feature>
<feature type="compositionally biased region" description="Basic and acidic residues" evidence="2">
    <location>
        <begin position="820"/>
        <end position="829"/>
    </location>
</feature>
<dbReference type="OrthoDB" id="41200at2759"/>
<feature type="region of interest" description="Disordered" evidence="2">
    <location>
        <begin position="1459"/>
        <end position="1481"/>
    </location>
</feature>
<feature type="compositionally biased region" description="Polar residues" evidence="2">
    <location>
        <begin position="847"/>
        <end position="880"/>
    </location>
</feature>
<dbReference type="InterPro" id="IPR001683">
    <property type="entry name" value="PX_dom"/>
</dbReference>
<dbReference type="InterPro" id="IPR003114">
    <property type="entry name" value="Phox_assoc"/>
</dbReference>
<feature type="compositionally biased region" description="Polar residues" evidence="2">
    <location>
        <begin position="1"/>
        <end position="11"/>
    </location>
</feature>
<dbReference type="PANTHER" id="PTHR22775:SF47">
    <property type="entry name" value="MEIOTICALLY UP-REGULATED GENE 122 PROTEIN"/>
    <property type="match status" value="1"/>
</dbReference>
<feature type="compositionally biased region" description="Basic and acidic residues" evidence="2">
    <location>
        <begin position="421"/>
        <end position="432"/>
    </location>
</feature>
<comment type="similarity">
    <text evidence="1">Belongs to the sorting nexin family.</text>
</comment>
<feature type="compositionally biased region" description="Polar residues" evidence="2">
    <location>
        <begin position="1460"/>
        <end position="1475"/>
    </location>
</feature>
<dbReference type="InterPro" id="IPR013937">
    <property type="entry name" value="Sorting_nexin_C"/>
</dbReference>
<sequence length="1519" mass="164916">MDDTNTSSTMLPESDGPVALTDDDAVEAVPAKPQTTASADALPATNPLQSFIDKGLHFLSTASNETLGACLVGLGATTYVVLGRVGLVIIGVAGGVVLHATWDGTRGDRGDETKRAEAERRREAGVDVIKRVLEWRTSSREQSAQAEEDGSRVFASQALDYSSFGPEAAVALDAFTTAVIKDYVHYWYDATIPGEESFPASCRRTFTAFMLSLSGHLQRKRAADAFLDFVTNASSILIVLLNELATALNASPTATPEEAISTYLQLKPDSSLAYMIDQGSQKIKLGEAAEEILQAYLDPKSYNCPPVHTFLKEVLAQLILGYTITKCSEPAWINEWIVYGLEESETAKEVMDIVDAGVEGRANVETPKDAEKLKQEPVVQSKKESASAAAHRRKMSRAEEAMDEAMREARRLTELMIEEDNRRAQQEQEKDMGGNAPLSNIADSAEGSTQGVPTPTSSESERDRQSEETRSIAESSAIADSKHSHGSTPSTQFTSFDQIVPKVQPTALSDSPTIETPIKKAPVLTLHNAKISIFDDSIPGERASIKAKPNNDLLVQIEPATSAFPGWMIVRRYADFETLHEVLRRISVITGSNFTEKHNELPKWKVHTKASLRAELEKYLADALRFQSLAESEGMRRFLEKDQGMNKSPTGNKGFGWPTPDAFGKFGGDMMNVLTKAPKQVAGGVAGGGKAVFGGVSGLVGAVGNVGKKASQSTTSLSRSATSNSIDSTSRAASNNRSSMQLAGQSFMTDSYLGTMDVPRESQDSFRAPSESVSDRRHSNDSSRPAPSAPSSRPASLLSPDDFVSATTISPAASTSHLPTTREERGHDLEDMDLPPRPSEMPADYGSPSTRSRSGTNTGARSPAHSLQMSQVIDSDSLQPPATPQRARAGVSNAASPAKKEDRRTTPLTDRETAVAVELMFAVVSELYTLSGAWQIRKTLLTAAKTFLLRPSNPQLGSIRDLLQSSLLDANLSDSGLAHQISKLRENTLPTPEEREIWARDYPEKTAEQKEELRVKARKLLVTKGMPQALTSVMGAAASGEALGKVFDCLQLPGLVFVITPGRNNAIDPNAPATTSTELNMPRQLTISPAPYKSSYLAIPPSPFSPRLPISPPVSPPTKQQNYTNGGHSEHRKAQIKSTTELLPPPANPLHWLWQCHKCSRVYQLGVTRRCLDDGHFFCAGTTVVKKGRGKNGRVFRRHAACASEFDYQGWKQWGVWRRSIGEQIEAAEALLKAEEAFESVFGSVSSSPVVPTEAKWISVTRAQNAGHARSASISSKASKNYWEKSQTALKKDCWERCDYPSECRWGKQYGVKTPTVPASVLPKTAPKSEDKHNLEKKEAEPKTTFEDILLELAQSAMGTTPVSGDITDLSIVKEEPEEEARSVKGPDYLEPLSPTRSQRQNSVIEGETTIVSMDDLLDSVKRRKRRSSGQLPSPLGANPPSPTGTEVTVEFTEGLDPLQRSSSANAVPTLSTSAVEKGPETLVRKAADDMQVDIKKGKMPSLQERAEGFVRGLVIKKR</sequence>
<dbReference type="PROSITE" id="PS51207">
    <property type="entry name" value="PXA"/>
    <property type="match status" value="1"/>
</dbReference>
<feature type="region of interest" description="Disordered" evidence="2">
    <location>
        <begin position="762"/>
        <end position="909"/>
    </location>
</feature>
<keyword evidence="5" id="KW-1185">Reference proteome</keyword>
<feature type="compositionally biased region" description="Polar residues" evidence="2">
    <location>
        <begin position="1395"/>
        <end position="1404"/>
    </location>
</feature>
<feature type="compositionally biased region" description="Low complexity" evidence="2">
    <location>
        <begin position="782"/>
        <end position="816"/>
    </location>
</feature>
<organism evidence="4 5">
    <name type="scientific">Cercospora zeae-maydis SCOH1-5</name>
    <dbReference type="NCBI Taxonomy" id="717836"/>
    <lineage>
        <taxon>Eukaryota</taxon>
        <taxon>Fungi</taxon>
        <taxon>Dikarya</taxon>
        <taxon>Ascomycota</taxon>
        <taxon>Pezizomycotina</taxon>
        <taxon>Dothideomycetes</taxon>
        <taxon>Dothideomycetidae</taxon>
        <taxon>Mycosphaerellales</taxon>
        <taxon>Mycosphaerellaceae</taxon>
        <taxon>Cercospora</taxon>
    </lineage>
</organism>
<dbReference type="InterPro" id="IPR036871">
    <property type="entry name" value="PX_dom_sf"/>
</dbReference>